<name>A0A6A7BDW5_9PLEO</name>
<evidence type="ECO:0000313" key="2">
    <source>
        <dbReference type="EMBL" id="KAF2852569.1"/>
    </source>
</evidence>
<evidence type="ECO:0000313" key="3">
    <source>
        <dbReference type="Proteomes" id="UP000799423"/>
    </source>
</evidence>
<dbReference type="Pfam" id="PF14295">
    <property type="entry name" value="PAN_4"/>
    <property type="match status" value="2"/>
</dbReference>
<proteinExistence type="predicted"/>
<keyword evidence="3" id="KW-1185">Reference proteome</keyword>
<feature type="domain" description="Apple" evidence="1">
    <location>
        <begin position="192"/>
        <end position="222"/>
    </location>
</feature>
<reference evidence="2" key="1">
    <citation type="submission" date="2020-01" db="EMBL/GenBank/DDBJ databases">
        <authorList>
            <consortium name="DOE Joint Genome Institute"/>
            <person name="Haridas S."/>
            <person name="Albert R."/>
            <person name="Binder M."/>
            <person name="Bloem J."/>
            <person name="Labutti K."/>
            <person name="Salamov A."/>
            <person name="Andreopoulos B."/>
            <person name="Baker S.E."/>
            <person name="Barry K."/>
            <person name="Bills G."/>
            <person name="Bluhm B.H."/>
            <person name="Cannon C."/>
            <person name="Castanera R."/>
            <person name="Culley D.E."/>
            <person name="Daum C."/>
            <person name="Ezra D."/>
            <person name="Gonzalez J.B."/>
            <person name="Henrissat B."/>
            <person name="Kuo A."/>
            <person name="Liang C."/>
            <person name="Lipzen A."/>
            <person name="Lutzoni F."/>
            <person name="Magnuson J."/>
            <person name="Mondo S."/>
            <person name="Nolan M."/>
            <person name="Ohm R."/>
            <person name="Pangilinan J."/>
            <person name="Park H.-J."/>
            <person name="Ramirez L."/>
            <person name="Alfaro M."/>
            <person name="Sun H."/>
            <person name="Tritt A."/>
            <person name="Yoshinaga Y."/>
            <person name="Zwiers L.-H."/>
            <person name="Turgeon B.G."/>
            <person name="Goodwin S.B."/>
            <person name="Spatafora J.W."/>
            <person name="Crous P.W."/>
            <person name="Grigoriev I.V."/>
        </authorList>
    </citation>
    <scope>NUCLEOTIDE SEQUENCE</scope>
    <source>
        <strain evidence="2">IPT5</strain>
    </source>
</reference>
<dbReference type="AlphaFoldDB" id="A0A6A7BDW5"/>
<sequence length="262" mass="26790">MPNQGSIVLMGMGSSADFNQGCLQLCADEERCVGFDNNIFPDGQGGMAWTCTLYSKITGVSQGWGTSNLKVCAVAGGSNSVSSSSVANSIASLSSAATSTVLVSSPPSSSIASSSSVLEVPSSTLSATPSPTPSAPACPYASSSTCTATTALTLDGCPAQDYACASGYQARCGLKVTYAGGAGGFDDIRPTSIDVCIATCDANPNCYAFSYAYVGTYYQKACLYYGPGVQLVPFREGEGEEPDYLVSLKLCPGEGKTRRVLA</sequence>
<dbReference type="InterPro" id="IPR003609">
    <property type="entry name" value="Pan_app"/>
</dbReference>
<feature type="domain" description="Apple" evidence="1">
    <location>
        <begin position="10"/>
        <end position="35"/>
    </location>
</feature>
<dbReference type="Proteomes" id="UP000799423">
    <property type="component" value="Unassembled WGS sequence"/>
</dbReference>
<accession>A0A6A7BDW5</accession>
<evidence type="ECO:0000259" key="1">
    <source>
        <dbReference type="Pfam" id="PF14295"/>
    </source>
</evidence>
<dbReference type="EMBL" id="MU006298">
    <property type="protein sequence ID" value="KAF2852569.1"/>
    <property type="molecule type" value="Genomic_DNA"/>
</dbReference>
<protein>
    <recommendedName>
        <fullName evidence="1">Apple domain-containing protein</fullName>
    </recommendedName>
</protein>
<gene>
    <name evidence="2" type="ORF">T440DRAFT_516409</name>
</gene>
<organism evidence="2 3">
    <name type="scientific">Plenodomus tracheiphilus IPT5</name>
    <dbReference type="NCBI Taxonomy" id="1408161"/>
    <lineage>
        <taxon>Eukaryota</taxon>
        <taxon>Fungi</taxon>
        <taxon>Dikarya</taxon>
        <taxon>Ascomycota</taxon>
        <taxon>Pezizomycotina</taxon>
        <taxon>Dothideomycetes</taxon>
        <taxon>Pleosporomycetidae</taxon>
        <taxon>Pleosporales</taxon>
        <taxon>Pleosporineae</taxon>
        <taxon>Leptosphaeriaceae</taxon>
        <taxon>Plenodomus</taxon>
    </lineage>
</organism>